<dbReference type="EMBL" id="BAEQ01000026">
    <property type="protein sequence ID" value="GAC28616.1"/>
    <property type="molecule type" value="Genomic_DNA"/>
</dbReference>
<gene>
    <name evidence="1" type="ORF">GPAL_1753</name>
</gene>
<sequence>MGKAIYTWKKNLKPQVMLDKLAKIVQVTADGKVSFIGLDYHEIKVSLENMVETKKASRDLYLPSLISKAVTQAAKEGLTANTVLENLNSLAKEQLTTKIKNYRVLTSLSLPSSYPQKRFKVGSSEIHIVSDFPQKYQTERNGLLSRADELSEYSVSDKHYLKVVIYCKSKSPYGAIKQALEDLDLWRALLCFFSNPQMELIGNSYKPINTIRLGKFHTLHEENGKTGLKKMYWFEPNFTPANLSKIKEANVLLKNINFFKKQIEEHCDKKMLTEAVVRYVRALDEKDHNTAVIKLWATLESILARGQSNCGAIPRRVSFLFEDHPYHAQTLEHIRDYRNSNIHSGLENQNAKNYAFQLQFYFYRLMLFYVKSMDDFKNIDEANKFLDSPKEEAKIKDGIEKLKIALRMHGKR</sequence>
<organism evidence="1 2">
    <name type="scientific">Brumicola pallidula DSM 14239 = ACAM 615</name>
    <dbReference type="NCBI Taxonomy" id="1121922"/>
    <lineage>
        <taxon>Bacteria</taxon>
        <taxon>Pseudomonadati</taxon>
        <taxon>Pseudomonadota</taxon>
        <taxon>Gammaproteobacteria</taxon>
        <taxon>Alteromonadales</taxon>
        <taxon>Alteromonadaceae</taxon>
        <taxon>Brumicola</taxon>
    </lineage>
</organism>
<dbReference type="STRING" id="1121922.GCA_000428905_00932"/>
<keyword evidence="2" id="KW-1185">Reference proteome</keyword>
<protein>
    <recommendedName>
        <fullName evidence="3">Apea-like HEPN domain-containing protein</fullName>
    </recommendedName>
</protein>
<evidence type="ECO:0008006" key="3">
    <source>
        <dbReference type="Google" id="ProtNLM"/>
    </source>
</evidence>
<accession>K6YX92</accession>
<name>K6YX92_9ALTE</name>
<comment type="caution">
    <text evidence="1">The sequence shown here is derived from an EMBL/GenBank/DDBJ whole genome shotgun (WGS) entry which is preliminary data.</text>
</comment>
<proteinExistence type="predicted"/>
<dbReference type="RefSeq" id="WP_006010902.1">
    <property type="nucleotide sequence ID" value="NZ_BAEQ01000026.1"/>
</dbReference>
<evidence type="ECO:0000313" key="2">
    <source>
        <dbReference type="Proteomes" id="UP000006251"/>
    </source>
</evidence>
<dbReference type="AlphaFoldDB" id="K6YX92"/>
<dbReference type="Proteomes" id="UP000006251">
    <property type="component" value="Unassembled WGS sequence"/>
</dbReference>
<reference evidence="2" key="1">
    <citation type="journal article" date="2014" name="Environ. Microbiol.">
        <title>Comparative genomics of the marine bacterial genus Glaciecola reveals the high degree of genomic diversity and genomic characteristic for cold adaptation.</title>
        <authorList>
            <person name="Qin Q.L."/>
            <person name="Xie B.B."/>
            <person name="Yu Y."/>
            <person name="Shu Y.L."/>
            <person name="Rong J.C."/>
            <person name="Zhang Y.J."/>
            <person name="Zhao D.L."/>
            <person name="Chen X.L."/>
            <person name="Zhang X.Y."/>
            <person name="Chen B."/>
            <person name="Zhou B.C."/>
            <person name="Zhang Y.Z."/>
        </authorList>
    </citation>
    <scope>NUCLEOTIDE SEQUENCE [LARGE SCALE GENOMIC DNA]</scope>
    <source>
        <strain evidence="2">ACAM 615</strain>
    </source>
</reference>
<evidence type="ECO:0000313" key="1">
    <source>
        <dbReference type="EMBL" id="GAC28616.1"/>
    </source>
</evidence>
<dbReference type="OrthoDB" id="1491948at2"/>